<dbReference type="Proteomes" id="UP000593567">
    <property type="component" value="Unassembled WGS sequence"/>
</dbReference>
<dbReference type="GO" id="GO:0007015">
    <property type="term" value="P:actin filament organization"/>
    <property type="evidence" value="ECO:0007669"/>
    <property type="project" value="InterPro"/>
</dbReference>
<evidence type="ECO:0000313" key="6">
    <source>
        <dbReference type="EMBL" id="KAF6026414.1"/>
    </source>
</evidence>
<comment type="similarity">
    <text evidence="2">Belongs to the thymosin beta family.</text>
</comment>
<evidence type="ECO:0000256" key="5">
    <source>
        <dbReference type="SAM" id="MobiDB-lite"/>
    </source>
</evidence>
<dbReference type="OrthoDB" id="2151618at2759"/>
<keyword evidence="7" id="KW-1185">Reference proteome</keyword>
<evidence type="ECO:0000313" key="7">
    <source>
        <dbReference type="Proteomes" id="UP000593567"/>
    </source>
</evidence>
<comment type="caution">
    <text evidence="6">The sequence shown here is derived from an EMBL/GenBank/DDBJ whole genome shotgun (WGS) entry which is preliminary data.</text>
</comment>
<dbReference type="GO" id="GO:0005829">
    <property type="term" value="C:cytosol"/>
    <property type="evidence" value="ECO:0007669"/>
    <property type="project" value="TreeGrafter"/>
</dbReference>
<dbReference type="SMART" id="SM00152">
    <property type="entry name" value="THY"/>
    <property type="match status" value="2"/>
</dbReference>
<dbReference type="Gene3D" id="1.20.5.520">
    <property type="entry name" value="Single helix bin"/>
    <property type="match status" value="2"/>
</dbReference>
<feature type="region of interest" description="Disordered" evidence="5">
    <location>
        <begin position="55"/>
        <end position="77"/>
    </location>
</feature>
<dbReference type="InterPro" id="IPR038386">
    <property type="entry name" value="Beta-thymosin_sf"/>
</dbReference>
<evidence type="ECO:0000256" key="3">
    <source>
        <dbReference type="ARBA" id="ARBA00022490"/>
    </source>
</evidence>
<proteinExistence type="inferred from homology"/>
<keyword evidence="3" id="KW-0963">Cytoplasm</keyword>
<dbReference type="PANTHER" id="PTHR20940:SF1">
    <property type="entry name" value="CIBOULOT, ISOFORM A"/>
    <property type="match status" value="1"/>
</dbReference>
<evidence type="ECO:0000256" key="2">
    <source>
        <dbReference type="ARBA" id="ARBA00009511"/>
    </source>
</evidence>
<dbReference type="Pfam" id="PF01290">
    <property type="entry name" value="Thymosin"/>
    <property type="match status" value="2"/>
</dbReference>
<dbReference type="FunFam" id="1.20.5.520:FF:000001">
    <property type="entry name" value="Thymosin beta"/>
    <property type="match status" value="1"/>
</dbReference>
<evidence type="ECO:0000256" key="1">
    <source>
        <dbReference type="ARBA" id="ARBA00004245"/>
    </source>
</evidence>
<comment type="subcellular location">
    <subcellularLocation>
        <location evidence="1">Cytoplasm</location>
        <location evidence="1">Cytoskeleton</location>
    </subcellularLocation>
</comment>
<dbReference type="GO" id="GO:0003785">
    <property type="term" value="F:actin monomer binding"/>
    <property type="evidence" value="ECO:0007669"/>
    <property type="project" value="InterPro"/>
</dbReference>
<evidence type="ECO:0000256" key="4">
    <source>
        <dbReference type="ARBA" id="ARBA00023212"/>
    </source>
</evidence>
<protein>
    <submittedName>
        <fullName evidence="6">Uncharacterized protein</fullName>
    </submittedName>
</protein>
<dbReference type="InterPro" id="IPR001152">
    <property type="entry name" value="Beta-thymosin"/>
</dbReference>
<gene>
    <name evidence="6" type="ORF">EB796_015277</name>
</gene>
<dbReference type="PANTHER" id="PTHR20940">
    <property type="entry name" value="TETRA THYMOSIN"/>
    <property type="match status" value="1"/>
</dbReference>
<reference evidence="6" key="1">
    <citation type="submission" date="2020-06" db="EMBL/GenBank/DDBJ databases">
        <title>Draft genome of Bugula neritina, a colonial animal packing powerful symbionts and potential medicines.</title>
        <authorList>
            <person name="Rayko M."/>
        </authorList>
    </citation>
    <scope>NUCLEOTIDE SEQUENCE [LARGE SCALE GENOMIC DNA]</scope>
    <source>
        <strain evidence="6">Kwan_BN1</strain>
    </source>
</reference>
<dbReference type="GO" id="GO:0005856">
    <property type="term" value="C:cytoskeleton"/>
    <property type="evidence" value="ECO:0007669"/>
    <property type="project" value="UniProtKB-SubCell"/>
</dbReference>
<name>A0A7J7JLB2_BUGNE</name>
<dbReference type="AlphaFoldDB" id="A0A7J7JLB2"/>
<dbReference type="EMBL" id="VXIV02002283">
    <property type="protein sequence ID" value="KAF6026414.1"/>
    <property type="molecule type" value="Genomic_DNA"/>
</dbReference>
<accession>A0A7J7JLB2</accession>
<keyword evidence="4" id="KW-0206">Cytoskeleton</keyword>
<sequence>MFLGVVYTTFLAIAVASPNQPIFMVLLCRWLYKMASQLPTSPIAGAINSFNKDGLKPTETAEKNPLPSSADVKQEKTHQNILAEVEGGAKLRHTDTKEKIVLPSADDVKQEKNRQSLLSEVEGDHSLKKVTTDEKNPLPDNDGNCHVFQLFSRNWSDENLMVAVLLISRNCRK</sequence>
<organism evidence="6 7">
    <name type="scientific">Bugula neritina</name>
    <name type="common">Brown bryozoan</name>
    <name type="synonym">Sertularia neritina</name>
    <dbReference type="NCBI Taxonomy" id="10212"/>
    <lineage>
        <taxon>Eukaryota</taxon>
        <taxon>Metazoa</taxon>
        <taxon>Spiralia</taxon>
        <taxon>Lophotrochozoa</taxon>
        <taxon>Bryozoa</taxon>
        <taxon>Gymnolaemata</taxon>
        <taxon>Cheilostomatida</taxon>
        <taxon>Flustrina</taxon>
        <taxon>Buguloidea</taxon>
        <taxon>Bugulidae</taxon>
        <taxon>Bugula</taxon>
    </lineage>
</organism>